<dbReference type="Proteomes" id="UP000251891">
    <property type="component" value="Unassembled WGS sequence"/>
</dbReference>
<dbReference type="AlphaFoldDB" id="A0A365HBC7"/>
<dbReference type="OrthoDB" id="3212362at2"/>
<evidence type="ECO:0000313" key="3">
    <source>
        <dbReference type="Proteomes" id="UP000251891"/>
    </source>
</evidence>
<gene>
    <name evidence="2" type="ORF">DPM19_05785</name>
</gene>
<dbReference type="EMBL" id="QLYX01000002">
    <property type="protein sequence ID" value="RAY16385.1"/>
    <property type="molecule type" value="Genomic_DNA"/>
</dbReference>
<organism evidence="2 3">
    <name type="scientific">Actinomadura craniellae</name>
    <dbReference type="NCBI Taxonomy" id="2231787"/>
    <lineage>
        <taxon>Bacteria</taxon>
        <taxon>Bacillati</taxon>
        <taxon>Actinomycetota</taxon>
        <taxon>Actinomycetes</taxon>
        <taxon>Streptosporangiales</taxon>
        <taxon>Thermomonosporaceae</taxon>
        <taxon>Actinomadura</taxon>
    </lineage>
</organism>
<dbReference type="Gene3D" id="1.20.120.520">
    <property type="entry name" value="nmb1532 protein domain like"/>
    <property type="match status" value="1"/>
</dbReference>
<keyword evidence="3" id="KW-1185">Reference proteome</keyword>
<name>A0A365HBC7_9ACTN</name>
<proteinExistence type="predicted"/>
<dbReference type="InterPro" id="IPR012312">
    <property type="entry name" value="Hemerythrin-like"/>
</dbReference>
<evidence type="ECO:0000313" key="2">
    <source>
        <dbReference type="EMBL" id="RAY16385.1"/>
    </source>
</evidence>
<sequence length="191" mass="21097">MGGSDVTETDVVDLLRRQHEQVRELFFDVQDRTGTDRRDAFERLVRLLAVHETAEEEIVHPLARRALPDGAELVDARLAEERRAKELLAALDGMDTDDPAFIAGLKDLREAVVTHARAEEREEFPRIAAEFGEAERRALAAAVRLAEATAPTHPHPGSETPGRNLLLGPAASVIDRTRDLIRDAMGKAGVR</sequence>
<feature type="domain" description="Hemerythrin-like" evidence="1">
    <location>
        <begin position="11"/>
        <end position="127"/>
    </location>
</feature>
<comment type="caution">
    <text evidence="2">The sequence shown here is derived from an EMBL/GenBank/DDBJ whole genome shotgun (WGS) entry which is preliminary data.</text>
</comment>
<dbReference type="CDD" id="cd12108">
    <property type="entry name" value="Hr-like"/>
    <property type="match status" value="1"/>
</dbReference>
<dbReference type="PANTHER" id="PTHR35585">
    <property type="entry name" value="HHE DOMAIN PROTEIN (AFU_ORTHOLOGUE AFUA_4G00730)"/>
    <property type="match status" value="1"/>
</dbReference>
<accession>A0A365HBC7</accession>
<protein>
    <submittedName>
        <fullName evidence="2">Hemerythrin domain-containing protein</fullName>
    </submittedName>
</protein>
<reference evidence="2 3" key="1">
    <citation type="submission" date="2018-06" db="EMBL/GenBank/DDBJ databases">
        <title>Actinomadura craniellae sp. nov. isolated from marine sponge Craniella sp.</title>
        <authorList>
            <person name="Li L."/>
            <person name="Xu Q.H."/>
            <person name="Lin H.W."/>
            <person name="Lu Y.H."/>
        </authorList>
    </citation>
    <scope>NUCLEOTIDE SEQUENCE [LARGE SCALE GENOMIC DNA]</scope>
    <source>
        <strain evidence="2 3">LHW63021</strain>
    </source>
</reference>
<dbReference type="Pfam" id="PF01814">
    <property type="entry name" value="Hemerythrin"/>
    <property type="match status" value="1"/>
</dbReference>
<evidence type="ECO:0000259" key="1">
    <source>
        <dbReference type="Pfam" id="PF01814"/>
    </source>
</evidence>
<dbReference type="PANTHER" id="PTHR35585:SF1">
    <property type="entry name" value="HHE DOMAIN PROTEIN (AFU_ORTHOLOGUE AFUA_4G00730)"/>
    <property type="match status" value="1"/>
</dbReference>